<keyword evidence="3" id="KW-1185">Reference proteome</keyword>
<protein>
    <submittedName>
        <fullName evidence="2">Uncharacterized protein</fullName>
    </submittedName>
</protein>
<dbReference type="Proteomes" id="UP000821853">
    <property type="component" value="Unassembled WGS sequence"/>
</dbReference>
<feature type="region of interest" description="Disordered" evidence="1">
    <location>
        <begin position="1"/>
        <end position="25"/>
    </location>
</feature>
<sequence>MPILAENTTEFDAQNDWTVPSPGPRQRILRQRSILKKPQANLPHPLLPRKPSSLPRGTPAPLLPDTDYKVVFRPRTGLRAAAWTDSQIAHSLQQATNIPQQIFYAQVTAQIQAPQNLIVASTPEED</sequence>
<evidence type="ECO:0000313" key="2">
    <source>
        <dbReference type="EMBL" id="KAH9365724.1"/>
    </source>
</evidence>
<dbReference type="EMBL" id="JABSTR010000003">
    <property type="protein sequence ID" value="KAH9365724.1"/>
    <property type="molecule type" value="Genomic_DNA"/>
</dbReference>
<organism evidence="2 3">
    <name type="scientific">Haemaphysalis longicornis</name>
    <name type="common">Bush tick</name>
    <dbReference type="NCBI Taxonomy" id="44386"/>
    <lineage>
        <taxon>Eukaryota</taxon>
        <taxon>Metazoa</taxon>
        <taxon>Ecdysozoa</taxon>
        <taxon>Arthropoda</taxon>
        <taxon>Chelicerata</taxon>
        <taxon>Arachnida</taxon>
        <taxon>Acari</taxon>
        <taxon>Parasitiformes</taxon>
        <taxon>Ixodida</taxon>
        <taxon>Ixodoidea</taxon>
        <taxon>Ixodidae</taxon>
        <taxon>Haemaphysalinae</taxon>
        <taxon>Haemaphysalis</taxon>
    </lineage>
</organism>
<dbReference type="VEuPathDB" id="VectorBase:HLOH_047479"/>
<evidence type="ECO:0000256" key="1">
    <source>
        <dbReference type="SAM" id="MobiDB-lite"/>
    </source>
</evidence>
<reference evidence="2 3" key="1">
    <citation type="journal article" date="2020" name="Cell">
        <title>Large-Scale Comparative Analyses of Tick Genomes Elucidate Their Genetic Diversity and Vector Capacities.</title>
        <authorList>
            <consortium name="Tick Genome and Microbiome Consortium (TIGMIC)"/>
            <person name="Jia N."/>
            <person name="Wang J."/>
            <person name="Shi W."/>
            <person name="Du L."/>
            <person name="Sun Y."/>
            <person name="Zhan W."/>
            <person name="Jiang J.F."/>
            <person name="Wang Q."/>
            <person name="Zhang B."/>
            <person name="Ji P."/>
            <person name="Bell-Sakyi L."/>
            <person name="Cui X.M."/>
            <person name="Yuan T.T."/>
            <person name="Jiang B.G."/>
            <person name="Yang W.F."/>
            <person name="Lam T.T."/>
            <person name="Chang Q.C."/>
            <person name="Ding S.J."/>
            <person name="Wang X.J."/>
            <person name="Zhu J.G."/>
            <person name="Ruan X.D."/>
            <person name="Zhao L."/>
            <person name="Wei J.T."/>
            <person name="Ye R.Z."/>
            <person name="Que T.C."/>
            <person name="Du C.H."/>
            <person name="Zhou Y.H."/>
            <person name="Cheng J.X."/>
            <person name="Dai P.F."/>
            <person name="Guo W.B."/>
            <person name="Han X.H."/>
            <person name="Huang E.J."/>
            <person name="Li L.F."/>
            <person name="Wei W."/>
            <person name="Gao Y.C."/>
            <person name="Liu J.Z."/>
            <person name="Shao H.Z."/>
            <person name="Wang X."/>
            <person name="Wang C.C."/>
            <person name="Yang T.C."/>
            <person name="Huo Q.B."/>
            <person name="Li W."/>
            <person name="Chen H.Y."/>
            <person name="Chen S.E."/>
            <person name="Zhou L.G."/>
            <person name="Ni X.B."/>
            <person name="Tian J.H."/>
            <person name="Sheng Y."/>
            <person name="Liu T."/>
            <person name="Pan Y.S."/>
            <person name="Xia L.Y."/>
            <person name="Li J."/>
            <person name="Zhao F."/>
            <person name="Cao W.C."/>
        </authorList>
    </citation>
    <scope>NUCLEOTIDE SEQUENCE [LARGE SCALE GENOMIC DNA]</scope>
    <source>
        <strain evidence="2">HaeL-2018</strain>
    </source>
</reference>
<accession>A0A9J6FUG3</accession>
<proteinExistence type="predicted"/>
<feature type="region of interest" description="Disordered" evidence="1">
    <location>
        <begin position="39"/>
        <end position="65"/>
    </location>
</feature>
<evidence type="ECO:0000313" key="3">
    <source>
        <dbReference type="Proteomes" id="UP000821853"/>
    </source>
</evidence>
<gene>
    <name evidence="2" type="ORF">HPB48_009615</name>
</gene>
<name>A0A9J6FUG3_HAELO</name>
<comment type="caution">
    <text evidence="2">The sequence shown here is derived from an EMBL/GenBank/DDBJ whole genome shotgun (WGS) entry which is preliminary data.</text>
</comment>
<feature type="compositionally biased region" description="Polar residues" evidence="1">
    <location>
        <begin position="1"/>
        <end position="18"/>
    </location>
</feature>
<dbReference type="AlphaFoldDB" id="A0A9J6FUG3"/>